<feature type="signal peptide" evidence="3">
    <location>
        <begin position="1"/>
        <end position="21"/>
    </location>
</feature>
<evidence type="ECO:0000256" key="3">
    <source>
        <dbReference type="SAM" id="SignalP"/>
    </source>
</evidence>
<evidence type="ECO:0000256" key="1">
    <source>
        <dbReference type="SAM" id="MobiDB-lite"/>
    </source>
</evidence>
<comment type="caution">
    <text evidence="4">The sequence shown here is derived from an EMBL/GenBank/DDBJ whole genome shotgun (WGS) entry which is preliminary data.</text>
</comment>
<protein>
    <recommendedName>
        <fullName evidence="6">Ig-like domain-containing protein</fullName>
    </recommendedName>
</protein>
<gene>
    <name evidence="4" type="ORF">LOD99_4123</name>
</gene>
<dbReference type="AlphaFoldDB" id="A0AAV7JVB1"/>
<reference evidence="4 5" key="1">
    <citation type="journal article" date="2023" name="BMC Biol.">
        <title>The compact genome of the sponge Oopsacas minuta (Hexactinellida) is lacking key metazoan core genes.</title>
        <authorList>
            <person name="Santini S."/>
            <person name="Schenkelaars Q."/>
            <person name="Jourda C."/>
            <person name="Duchesne M."/>
            <person name="Belahbib H."/>
            <person name="Rocher C."/>
            <person name="Selva M."/>
            <person name="Riesgo A."/>
            <person name="Vervoort M."/>
            <person name="Leys S.P."/>
            <person name="Kodjabachian L."/>
            <person name="Le Bivic A."/>
            <person name="Borchiellini C."/>
            <person name="Claverie J.M."/>
            <person name="Renard E."/>
        </authorList>
    </citation>
    <scope>NUCLEOTIDE SEQUENCE [LARGE SCALE GENOMIC DNA]</scope>
    <source>
        <strain evidence="4">SPO-2</strain>
    </source>
</reference>
<proteinExistence type="predicted"/>
<name>A0AAV7JVB1_9METZ</name>
<feature type="region of interest" description="Disordered" evidence="1">
    <location>
        <begin position="272"/>
        <end position="296"/>
    </location>
</feature>
<feature type="chain" id="PRO_5043540934" description="Ig-like domain-containing protein" evidence="3">
    <location>
        <begin position="22"/>
        <end position="296"/>
    </location>
</feature>
<evidence type="ECO:0000256" key="2">
    <source>
        <dbReference type="SAM" id="Phobius"/>
    </source>
</evidence>
<keyword evidence="3" id="KW-0732">Signal</keyword>
<feature type="transmembrane region" description="Helical" evidence="2">
    <location>
        <begin position="172"/>
        <end position="197"/>
    </location>
</feature>
<accession>A0AAV7JVB1</accession>
<organism evidence="4 5">
    <name type="scientific">Oopsacas minuta</name>
    <dbReference type="NCBI Taxonomy" id="111878"/>
    <lineage>
        <taxon>Eukaryota</taxon>
        <taxon>Metazoa</taxon>
        <taxon>Porifera</taxon>
        <taxon>Hexactinellida</taxon>
        <taxon>Hexasterophora</taxon>
        <taxon>Lyssacinosida</taxon>
        <taxon>Leucopsacidae</taxon>
        <taxon>Oopsacas</taxon>
    </lineage>
</organism>
<dbReference type="Proteomes" id="UP001165289">
    <property type="component" value="Unassembled WGS sequence"/>
</dbReference>
<keyword evidence="2" id="KW-1133">Transmembrane helix</keyword>
<evidence type="ECO:0000313" key="4">
    <source>
        <dbReference type="EMBL" id="KAI6652737.1"/>
    </source>
</evidence>
<keyword evidence="2" id="KW-0812">Transmembrane</keyword>
<dbReference type="EMBL" id="JAKMXF010000297">
    <property type="protein sequence ID" value="KAI6652737.1"/>
    <property type="molecule type" value="Genomic_DNA"/>
</dbReference>
<keyword evidence="2" id="KW-0472">Membrane</keyword>
<sequence>MFTGAGPIVLFLLFLIPCYLSQSVTINISPDTIYVDSNATITCIATANDDTLVALVPFYVINGTHVQHSCIGSTEYEPLTQNFSTLPFVPIVDSTLSTRISLSPVSESDDGLSIGCVFYNLTAESIASSNVLTLSVLFPTSGPNISDVNTTATFTEVPFLNSRSFHITIGSIGGVIGIVVIIAILLILIIALVVCAVKRSKRRKPSTTEGIVAHNLSTTVTPITAATPKEEPDELIKSRTNSIKAQNDKEFASRYSALPTYSVAVSTGGDELSASTDPNLPHHFTSIDDDVQKEKL</sequence>
<keyword evidence="5" id="KW-1185">Reference proteome</keyword>
<evidence type="ECO:0008006" key="6">
    <source>
        <dbReference type="Google" id="ProtNLM"/>
    </source>
</evidence>
<evidence type="ECO:0000313" key="5">
    <source>
        <dbReference type="Proteomes" id="UP001165289"/>
    </source>
</evidence>